<keyword evidence="2" id="KW-1185">Reference proteome</keyword>
<dbReference type="EMBL" id="BTGU01000083">
    <property type="protein sequence ID" value="GMN59063.1"/>
    <property type="molecule type" value="Genomic_DNA"/>
</dbReference>
<reference evidence="1" key="1">
    <citation type="submission" date="2023-07" db="EMBL/GenBank/DDBJ databases">
        <title>draft genome sequence of fig (Ficus carica).</title>
        <authorList>
            <person name="Takahashi T."/>
            <person name="Nishimura K."/>
        </authorList>
    </citation>
    <scope>NUCLEOTIDE SEQUENCE</scope>
</reference>
<dbReference type="Proteomes" id="UP001187192">
    <property type="component" value="Unassembled WGS sequence"/>
</dbReference>
<organism evidence="1 2">
    <name type="scientific">Ficus carica</name>
    <name type="common">Common fig</name>
    <dbReference type="NCBI Taxonomy" id="3494"/>
    <lineage>
        <taxon>Eukaryota</taxon>
        <taxon>Viridiplantae</taxon>
        <taxon>Streptophyta</taxon>
        <taxon>Embryophyta</taxon>
        <taxon>Tracheophyta</taxon>
        <taxon>Spermatophyta</taxon>
        <taxon>Magnoliopsida</taxon>
        <taxon>eudicotyledons</taxon>
        <taxon>Gunneridae</taxon>
        <taxon>Pentapetalae</taxon>
        <taxon>rosids</taxon>
        <taxon>fabids</taxon>
        <taxon>Rosales</taxon>
        <taxon>Moraceae</taxon>
        <taxon>Ficeae</taxon>
        <taxon>Ficus</taxon>
    </lineage>
</organism>
<protein>
    <submittedName>
        <fullName evidence="1">Uncharacterized protein</fullName>
    </submittedName>
</protein>
<name>A0AA88DPK1_FICCA</name>
<gene>
    <name evidence="1" type="ORF">TIFTF001_028154</name>
</gene>
<evidence type="ECO:0000313" key="1">
    <source>
        <dbReference type="EMBL" id="GMN59063.1"/>
    </source>
</evidence>
<dbReference type="AlphaFoldDB" id="A0AA88DPK1"/>
<evidence type="ECO:0000313" key="2">
    <source>
        <dbReference type="Proteomes" id="UP001187192"/>
    </source>
</evidence>
<comment type="caution">
    <text evidence="1">The sequence shown here is derived from an EMBL/GenBank/DDBJ whole genome shotgun (WGS) entry which is preliminary data.</text>
</comment>
<accession>A0AA88DPK1</accession>
<sequence length="180" mass="19353">MDWPPQPLHSCAPGTDTYVKEPIIFVGVADVIVILAERKLTSYVYAVDKQPTGIIASRYIGGEMKGILVLLTATYVGLIELVRSVFGLKGQDKTIVIKHVVEPRMPPGGGQSDEAIQLVAVNNHIPSLSPPPIPPPIPSPIHVLSCIEAGLASLSSNCSIFPLAFGIVPSESNESRKWFF</sequence>
<proteinExistence type="predicted"/>